<dbReference type="EMBL" id="SYVV01000021">
    <property type="protein sequence ID" value="TKG32612.1"/>
    <property type="molecule type" value="Genomic_DNA"/>
</dbReference>
<dbReference type="EMBL" id="MDBP01000080">
    <property type="protein sequence ID" value="PMP10003.1"/>
    <property type="molecule type" value="Genomic_DNA"/>
</dbReference>
<organism evidence="1 3">
    <name type="scientific">Vibrio tasmaniensis</name>
    <dbReference type="NCBI Taxonomy" id="212663"/>
    <lineage>
        <taxon>Bacteria</taxon>
        <taxon>Pseudomonadati</taxon>
        <taxon>Pseudomonadota</taxon>
        <taxon>Gammaproteobacteria</taxon>
        <taxon>Vibrionales</taxon>
        <taxon>Vibrionaceae</taxon>
        <taxon>Vibrio</taxon>
    </lineage>
</organism>
<reference evidence="1" key="2">
    <citation type="submission" date="2016-07" db="EMBL/GenBank/DDBJ databases">
        <authorList>
            <person name="Wan K."/>
            <person name="Booth B."/>
            <person name="Spirohn K."/>
            <person name="Hao T."/>
            <person name="Hu Y."/>
            <person name="Calderwood M."/>
            <person name="Hill D."/>
            <person name="Mohr S."/>
            <person name="Vidal M."/>
            <person name="Celniker S."/>
            <person name="Perrimon N."/>
        </authorList>
    </citation>
    <scope>NUCLEOTIDE SEQUENCE</scope>
    <source>
        <strain evidence="1">10N.222.48.A2</strain>
    </source>
</reference>
<proteinExistence type="predicted"/>
<reference evidence="1" key="3">
    <citation type="journal article" date="2018" name="Nature">
        <title>A major lineage of non-tailed dsDNA viruses as unrecognized killers of marine bacteria.</title>
        <authorList>
            <person name="Kauffman K.M."/>
            <person name="Hussain F.A."/>
            <person name="Yang J."/>
            <person name="Arevalo P."/>
            <person name="Brown J.M."/>
            <person name="Chang W.K."/>
            <person name="VanInsberghe D."/>
            <person name="Elsherbini J."/>
            <person name="Sharma R.S."/>
            <person name="Cutler M.B."/>
            <person name="Kelly L."/>
            <person name="Polz M.F."/>
        </authorList>
    </citation>
    <scope>NUCLEOTIDE SEQUENCE</scope>
    <source>
        <strain evidence="1">10N.222.48.A2</strain>
    </source>
</reference>
<evidence type="ECO:0000313" key="3">
    <source>
        <dbReference type="Proteomes" id="UP000235579"/>
    </source>
</evidence>
<evidence type="ECO:0000313" key="1">
    <source>
        <dbReference type="EMBL" id="PMP10003.1"/>
    </source>
</evidence>
<name>A0A2N7ND17_9VIBR</name>
<dbReference type="RefSeq" id="WP_102258419.1">
    <property type="nucleotide sequence ID" value="NZ_MDBG01000002.1"/>
</dbReference>
<reference evidence="3" key="1">
    <citation type="submission" date="2016-07" db="EMBL/GenBank/DDBJ databases">
        <title>Nontailed viruses are major unrecognized killers of bacteria in the ocean.</title>
        <authorList>
            <person name="Kauffman K."/>
            <person name="Hussain F."/>
            <person name="Yang J."/>
            <person name="Arevalo P."/>
            <person name="Brown J."/>
            <person name="Cutler M."/>
            <person name="Kelly L."/>
            <person name="Polz M.F."/>
        </authorList>
    </citation>
    <scope>NUCLEOTIDE SEQUENCE [LARGE SCALE GENOMIC DNA]</scope>
    <source>
        <strain evidence="3">10N.222.48.A2</strain>
    </source>
</reference>
<comment type="caution">
    <text evidence="1">The sequence shown here is derived from an EMBL/GenBank/DDBJ whole genome shotgun (WGS) entry which is preliminary data.</text>
</comment>
<accession>A0A2N7ND17</accession>
<sequence length="137" mass="16126">MSMNKQMQFEFETMVKNRYPKLFARIVPLDFDIARQLTDDLIDAKSGYPTSCIRRMVARFIAQHTKSPIYILEVTKAFYKKQPRVGIYGPSTHILSGHILEMITIADREPNFFMDLENYEAMRYYEAVREELTCVVQ</sequence>
<gene>
    <name evidence="1" type="ORF">BCS92_02440</name>
    <name evidence="2" type="ORF">FC057_12410</name>
</gene>
<reference evidence="2 4" key="4">
    <citation type="submission" date="2019-04" db="EMBL/GenBank/DDBJ databases">
        <title>A reverse ecology approach based on a biological definition of microbial populations.</title>
        <authorList>
            <person name="Arevalo P."/>
            <person name="Vaninsberghe D."/>
            <person name="Elsherbini J."/>
            <person name="Gore J."/>
            <person name="Polz M."/>
        </authorList>
    </citation>
    <scope>NUCLEOTIDE SEQUENCE [LARGE SCALE GENOMIC DNA]</scope>
    <source>
        <strain evidence="2 4">10N.222.45.A8</strain>
    </source>
</reference>
<dbReference type="Proteomes" id="UP000235579">
    <property type="component" value="Unassembled WGS sequence"/>
</dbReference>
<protein>
    <submittedName>
        <fullName evidence="1">Uncharacterized protein</fullName>
    </submittedName>
</protein>
<dbReference type="AlphaFoldDB" id="A0A2N7ND17"/>
<evidence type="ECO:0000313" key="4">
    <source>
        <dbReference type="Proteomes" id="UP000308018"/>
    </source>
</evidence>
<evidence type="ECO:0000313" key="2">
    <source>
        <dbReference type="EMBL" id="TKG32612.1"/>
    </source>
</evidence>
<dbReference type="Proteomes" id="UP000308018">
    <property type="component" value="Unassembled WGS sequence"/>
</dbReference>